<gene>
    <name evidence="13" type="ORF">SAMN02745725_01798</name>
</gene>
<dbReference type="Proteomes" id="UP000184185">
    <property type="component" value="Unassembled WGS sequence"/>
</dbReference>
<keyword evidence="14" id="KW-1185">Reference proteome</keyword>
<feature type="modified residue" description="4-aspartylphosphate" evidence="10">
    <location>
        <position position="55"/>
    </location>
</feature>
<dbReference type="InterPro" id="IPR018062">
    <property type="entry name" value="HTH_AraC-typ_CS"/>
</dbReference>
<dbReference type="Pfam" id="PF12833">
    <property type="entry name" value="HTH_18"/>
    <property type="match status" value="1"/>
</dbReference>
<proteinExistence type="predicted"/>
<feature type="domain" description="HTH araC/xylS-type" evidence="11">
    <location>
        <begin position="370"/>
        <end position="468"/>
    </location>
</feature>
<dbReference type="SUPFAM" id="SSF46689">
    <property type="entry name" value="Homeodomain-like"/>
    <property type="match status" value="2"/>
</dbReference>
<sequence length="473" mass="54311">MNKILVVEDEKLIRQGISAMIKRSGVPYEEVIECSNGLQALDILKTTRIDVMLTDIRMPKMNGIELVQAVQELDNPPLSVAVSGYDDFSYAVEMMRQGVREYILKPVERDKLKEVLTKLDEELNNRRLDEEKTELTDTKLLKYFLQDSGTTSDDIKLIAKKIKDEVGQQFNVYVAPIGSLPEEKCGILLKNVLGSNVMIVSSERTIHNIRYVGVSDSYSDASDLKKAYTQARDRRMEAFLQNMSVVDEDLPEIPEMLLQSAQKYTDKKSISARVQLMGTDRTKDLKKEWDGFFIAAIRGQIPASDFLDSIEFFITEFTGTFREEVPVELKNVMEIDCLDIYREKFMNFILERQSEFMLKNDSDNTYSKMQEAIKYIKENYSTDLNMAVVSNHISMNYSLFSTEFKNFTGTNFVTYVKDLRMAEAKELLANTDLKVNEISAQVGYDNEKHFMKSFKSYVGVSPTEYRKNASTLR</sequence>
<organism evidence="13 14">
    <name type="scientific">Pseudobutyrivibrio xylanivorans DSM 14809</name>
    <dbReference type="NCBI Taxonomy" id="1123012"/>
    <lineage>
        <taxon>Bacteria</taxon>
        <taxon>Bacillati</taxon>
        <taxon>Bacillota</taxon>
        <taxon>Clostridia</taxon>
        <taxon>Lachnospirales</taxon>
        <taxon>Lachnospiraceae</taxon>
        <taxon>Pseudobutyrivibrio</taxon>
    </lineage>
</organism>
<dbReference type="CDD" id="cd17536">
    <property type="entry name" value="REC_YesN-like"/>
    <property type="match status" value="1"/>
</dbReference>
<evidence type="ECO:0000256" key="5">
    <source>
        <dbReference type="ARBA" id="ARBA00023012"/>
    </source>
</evidence>
<dbReference type="AlphaFoldDB" id="A0A1M6GPD3"/>
<evidence type="ECO:0000256" key="8">
    <source>
        <dbReference type="ARBA" id="ARBA00023163"/>
    </source>
</evidence>
<evidence type="ECO:0000256" key="2">
    <source>
        <dbReference type="ARBA" id="ARBA00018672"/>
    </source>
</evidence>
<evidence type="ECO:0000259" key="11">
    <source>
        <dbReference type="PROSITE" id="PS01124"/>
    </source>
</evidence>
<evidence type="ECO:0000256" key="10">
    <source>
        <dbReference type="PROSITE-ProRule" id="PRU00169"/>
    </source>
</evidence>
<dbReference type="SUPFAM" id="SSF52172">
    <property type="entry name" value="CheY-like"/>
    <property type="match status" value="1"/>
</dbReference>
<evidence type="ECO:0000256" key="6">
    <source>
        <dbReference type="ARBA" id="ARBA00023015"/>
    </source>
</evidence>
<dbReference type="Gene3D" id="3.40.50.2300">
    <property type="match status" value="1"/>
</dbReference>
<keyword evidence="6" id="KW-0805">Transcription regulation</keyword>
<dbReference type="SMART" id="SM00448">
    <property type="entry name" value="REC"/>
    <property type="match status" value="1"/>
</dbReference>
<dbReference type="InterPro" id="IPR051552">
    <property type="entry name" value="HptR"/>
</dbReference>
<dbReference type="InterPro" id="IPR001789">
    <property type="entry name" value="Sig_transdc_resp-reg_receiver"/>
</dbReference>
<dbReference type="GO" id="GO:0003700">
    <property type="term" value="F:DNA-binding transcription factor activity"/>
    <property type="evidence" value="ECO:0007669"/>
    <property type="project" value="InterPro"/>
</dbReference>
<feature type="domain" description="Response regulatory" evidence="12">
    <location>
        <begin position="3"/>
        <end position="120"/>
    </location>
</feature>
<dbReference type="SMART" id="SM00342">
    <property type="entry name" value="HTH_ARAC"/>
    <property type="match status" value="1"/>
</dbReference>
<evidence type="ECO:0000259" key="12">
    <source>
        <dbReference type="PROSITE" id="PS50110"/>
    </source>
</evidence>
<dbReference type="InterPro" id="IPR009057">
    <property type="entry name" value="Homeodomain-like_sf"/>
</dbReference>
<dbReference type="GO" id="GO:0005737">
    <property type="term" value="C:cytoplasm"/>
    <property type="evidence" value="ECO:0007669"/>
    <property type="project" value="UniProtKB-SubCell"/>
</dbReference>
<dbReference type="GO" id="GO:0043565">
    <property type="term" value="F:sequence-specific DNA binding"/>
    <property type="evidence" value="ECO:0007669"/>
    <property type="project" value="InterPro"/>
</dbReference>
<dbReference type="InterPro" id="IPR011006">
    <property type="entry name" value="CheY-like_superfamily"/>
</dbReference>
<dbReference type="GO" id="GO:0000160">
    <property type="term" value="P:phosphorelay signal transduction system"/>
    <property type="evidence" value="ECO:0007669"/>
    <property type="project" value="UniProtKB-KW"/>
</dbReference>
<dbReference type="EMBL" id="FQYQ01000010">
    <property type="protein sequence ID" value="SHJ11789.1"/>
    <property type="molecule type" value="Genomic_DNA"/>
</dbReference>
<dbReference type="Pfam" id="PF00072">
    <property type="entry name" value="Response_reg"/>
    <property type="match status" value="1"/>
</dbReference>
<dbReference type="PROSITE" id="PS00041">
    <property type="entry name" value="HTH_ARAC_FAMILY_1"/>
    <property type="match status" value="1"/>
</dbReference>
<keyword evidence="5" id="KW-0902">Two-component regulatory system</keyword>
<keyword evidence="4 10" id="KW-0597">Phosphoprotein</keyword>
<dbReference type="PANTHER" id="PTHR42713">
    <property type="entry name" value="HISTIDINE KINASE-RELATED"/>
    <property type="match status" value="1"/>
</dbReference>
<reference evidence="13 14" key="1">
    <citation type="submission" date="2016-11" db="EMBL/GenBank/DDBJ databases">
        <authorList>
            <person name="Jaros S."/>
            <person name="Januszkiewicz K."/>
            <person name="Wedrychowicz H."/>
        </authorList>
    </citation>
    <scope>NUCLEOTIDE SEQUENCE [LARGE SCALE GENOMIC DNA]</scope>
    <source>
        <strain evidence="13 14">DSM 14809</strain>
    </source>
</reference>
<dbReference type="InterPro" id="IPR020449">
    <property type="entry name" value="Tscrpt_reg_AraC-type_HTH"/>
</dbReference>
<dbReference type="RefSeq" id="WP_072916416.1">
    <property type="nucleotide sequence ID" value="NZ_FQYQ01000010.1"/>
</dbReference>
<dbReference type="Gene3D" id="1.10.10.60">
    <property type="entry name" value="Homeodomain-like"/>
    <property type="match status" value="2"/>
</dbReference>
<evidence type="ECO:0000256" key="9">
    <source>
        <dbReference type="ARBA" id="ARBA00024867"/>
    </source>
</evidence>
<dbReference type="PANTHER" id="PTHR42713:SF3">
    <property type="entry name" value="TRANSCRIPTIONAL REGULATORY PROTEIN HPTR"/>
    <property type="match status" value="1"/>
</dbReference>
<dbReference type="PROSITE" id="PS01124">
    <property type="entry name" value="HTH_ARAC_FAMILY_2"/>
    <property type="match status" value="1"/>
</dbReference>
<keyword evidence="8" id="KW-0804">Transcription</keyword>
<protein>
    <recommendedName>
        <fullName evidence="2">Stage 0 sporulation protein A homolog</fullName>
    </recommendedName>
</protein>
<keyword evidence="7 13" id="KW-0238">DNA-binding</keyword>
<comment type="subcellular location">
    <subcellularLocation>
        <location evidence="1">Cytoplasm</location>
    </subcellularLocation>
</comment>
<evidence type="ECO:0000256" key="3">
    <source>
        <dbReference type="ARBA" id="ARBA00022490"/>
    </source>
</evidence>
<dbReference type="PROSITE" id="PS50110">
    <property type="entry name" value="RESPONSE_REGULATORY"/>
    <property type="match status" value="1"/>
</dbReference>
<evidence type="ECO:0000313" key="13">
    <source>
        <dbReference type="EMBL" id="SHJ11789.1"/>
    </source>
</evidence>
<accession>A0A1M6GPD3</accession>
<dbReference type="InterPro" id="IPR018060">
    <property type="entry name" value="HTH_AraC"/>
</dbReference>
<name>A0A1M6GPD3_PSEXY</name>
<evidence type="ECO:0000313" key="14">
    <source>
        <dbReference type="Proteomes" id="UP000184185"/>
    </source>
</evidence>
<keyword evidence="3" id="KW-0963">Cytoplasm</keyword>
<comment type="function">
    <text evidence="9">May play the central regulatory role in sporulation. It may be an element of the effector pathway responsible for the activation of sporulation genes in response to nutritional stress. Spo0A may act in concert with spo0H (a sigma factor) to control the expression of some genes that are critical to the sporulation process.</text>
</comment>
<dbReference type="OrthoDB" id="2990361at2"/>
<evidence type="ECO:0000256" key="1">
    <source>
        <dbReference type="ARBA" id="ARBA00004496"/>
    </source>
</evidence>
<evidence type="ECO:0000256" key="7">
    <source>
        <dbReference type="ARBA" id="ARBA00023125"/>
    </source>
</evidence>
<dbReference type="PRINTS" id="PR00032">
    <property type="entry name" value="HTHARAC"/>
</dbReference>
<evidence type="ECO:0000256" key="4">
    <source>
        <dbReference type="ARBA" id="ARBA00022553"/>
    </source>
</evidence>